<keyword evidence="2" id="KW-1185">Reference proteome</keyword>
<feature type="region of interest" description="Disordered" evidence="1">
    <location>
        <begin position="36"/>
        <end position="70"/>
    </location>
</feature>
<dbReference type="AlphaFoldDB" id="A0A915HST8"/>
<name>A0A915HST8_ROMCU</name>
<protein>
    <submittedName>
        <fullName evidence="3">Uncharacterized protein</fullName>
    </submittedName>
</protein>
<evidence type="ECO:0000256" key="1">
    <source>
        <dbReference type="SAM" id="MobiDB-lite"/>
    </source>
</evidence>
<reference evidence="3" key="1">
    <citation type="submission" date="2022-11" db="UniProtKB">
        <authorList>
            <consortium name="WormBaseParasite"/>
        </authorList>
    </citation>
    <scope>IDENTIFICATION</scope>
</reference>
<evidence type="ECO:0000313" key="2">
    <source>
        <dbReference type="Proteomes" id="UP000887565"/>
    </source>
</evidence>
<sequence>MRHLILCSRRSSDHRPSIVLSLLPHPAPHFVCRNVQLDKNHQRKRQGMNGSGNDQEKRQGSNGRKSRTER</sequence>
<dbReference type="Proteomes" id="UP000887565">
    <property type="component" value="Unplaced"/>
</dbReference>
<proteinExistence type="predicted"/>
<evidence type="ECO:0000313" key="3">
    <source>
        <dbReference type="WBParaSite" id="nRc.2.0.1.t04596-RA"/>
    </source>
</evidence>
<dbReference type="WBParaSite" id="nRc.2.0.1.t04596-RA">
    <property type="protein sequence ID" value="nRc.2.0.1.t04596-RA"/>
    <property type="gene ID" value="nRc.2.0.1.g04596"/>
</dbReference>
<accession>A0A915HST8</accession>
<organism evidence="2 3">
    <name type="scientific">Romanomermis culicivorax</name>
    <name type="common">Nematode worm</name>
    <dbReference type="NCBI Taxonomy" id="13658"/>
    <lineage>
        <taxon>Eukaryota</taxon>
        <taxon>Metazoa</taxon>
        <taxon>Ecdysozoa</taxon>
        <taxon>Nematoda</taxon>
        <taxon>Enoplea</taxon>
        <taxon>Dorylaimia</taxon>
        <taxon>Mermithida</taxon>
        <taxon>Mermithoidea</taxon>
        <taxon>Mermithidae</taxon>
        <taxon>Romanomermis</taxon>
    </lineage>
</organism>